<evidence type="ECO:0000256" key="3">
    <source>
        <dbReference type="ARBA" id="ARBA00022741"/>
    </source>
</evidence>
<protein>
    <submittedName>
        <fullName evidence="11">ABC transporter ATP-binding protein</fullName>
    </submittedName>
</protein>
<feature type="domain" description="ABC transmembrane type-1" evidence="10">
    <location>
        <begin position="72"/>
        <end position="354"/>
    </location>
</feature>
<feature type="transmembrane region" description="Helical" evidence="8">
    <location>
        <begin position="293"/>
        <end position="317"/>
    </location>
</feature>
<keyword evidence="5 8" id="KW-1133">Transmembrane helix</keyword>
<dbReference type="PROSITE" id="PS50893">
    <property type="entry name" value="ABC_TRANSPORTER_2"/>
    <property type="match status" value="1"/>
</dbReference>
<feature type="compositionally biased region" description="Low complexity" evidence="7">
    <location>
        <begin position="380"/>
        <end position="391"/>
    </location>
</feature>
<dbReference type="InterPro" id="IPR027417">
    <property type="entry name" value="P-loop_NTPase"/>
</dbReference>
<dbReference type="PROSITE" id="PS50929">
    <property type="entry name" value="ABC_TM1F"/>
    <property type="match status" value="1"/>
</dbReference>
<dbReference type="EMBL" id="VIGX01000004">
    <property type="protein sequence ID" value="TWS29197.1"/>
    <property type="molecule type" value="Genomic_DNA"/>
</dbReference>
<dbReference type="Proteomes" id="UP000319375">
    <property type="component" value="Unassembled WGS sequence"/>
</dbReference>
<feature type="transmembrane region" description="Helical" evidence="8">
    <location>
        <begin position="112"/>
        <end position="132"/>
    </location>
</feature>
<keyword evidence="3" id="KW-0547">Nucleotide-binding</keyword>
<dbReference type="AlphaFoldDB" id="A0A5C5S1A0"/>
<proteinExistence type="predicted"/>
<feature type="region of interest" description="Disordered" evidence="7">
    <location>
        <begin position="1"/>
        <end position="51"/>
    </location>
</feature>
<dbReference type="Pfam" id="PF00664">
    <property type="entry name" value="ABC_membrane"/>
    <property type="match status" value="1"/>
</dbReference>
<dbReference type="InterPro" id="IPR039421">
    <property type="entry name" value="Type_1_exporter"/>
</dbReference>
<evidence type="ECO:0000313" key="12">
    <source>
        <dbReference type="Proteomes" id="UP000319375"/>
    </source>
</evidence>
<dbReference type="GO" id="GO:0015421">
    <property type="term" value="F:ABC-type oligopeptide transporter activity"/>
    <property type="evidence" value="ECO:0007669"/>
    <property type="project" value="TreeGrafter"/>
</dbReference>
<dbReference type="InterPro" id="IPR017871">
    <property type="entry name" value="ABC_transporter-like_CS"/>
</dbReference>
<dbReference type="Gene3D" id="1.20.1560.10">
    <property type="entry name" value="ABC transporter type 1, transmembrane domain"/>
    <property type="match status" value="1"/>
</dbReference>
<feature type="transmembrane region" description="Helical" evidence="8">
    <location>
        <begin position="71"/>
        <end position="92"/>
    </location>
</feature>
<evidence type="ECO:0000259" key="10">
    <source>
        <dbReference type="PROSITE" id="PS50929"/>
    </source>
</evidence>
<name>A0A5C5S1A0_9ACTN</name>
<dbReference type="InterPro" id="IPR011527">
    <property type="entry name" value="ABC1_TM_dom"/>
</dbReference>
<sequence>MNTWQHRDRATVRDSDRVSRSRSSPSAAACVGGTHRRAGGTGSGSDPRSPMTSTGLLRLLWTFTPGHRRSLVGGLALLVAAALVEVASVLVMADVLTTVLDSDSHGAAARGVASWVAVTLLGAALTYAGTLATCRAAEGTVLALRDEVFAQLLRLPMDAVHRLSAGDVVVRLTEDVVVLETALSVSVVQAVVAVLTTGGLIGAAWWLSWQLTLVALVAVPVLMGLARAFRGAQERATARERTAHSALGTAIAEVSSTVEHVRLHTMEPAERAEVHRRGAALLAARMREARVHAAFGGVLGSAQALTLIAVSVAGVALVRTGGLTYGALIALTGYLGYLYPRVQDVAESRLALVGARVSADRLVEVVGPLRAAPRSARVDGAPPAGAVPLGGDRPGGDGLGGGGTRLVPPGLVVRVTDLRARRGDFVLDCPEFSAEPGALTALVGPSGSGKSTLAQVLAGLTEAEGTVVLGERVAPAGAALGELVTLVPQRAVIRTGTLASNIAYGSGADPCVAGALAGADEFVRGLPDGYATPTSLGGEELSGGQRQRIALARGLGRLTPVLILDEPSTGLDRANTERLVGVLRSIAVRRTVIVITHDPVLRAAADRCYRVAGGRVVAAVGADA</sequence>
<feature type="compositionally biased region" description="Basic and acidic residues" evidence="7">
    <location>
        <begin position="1"/>
        <end position="19"/>
    </location>
</feature>
<dbReference type="InterPro" id="IPR003439">
    <property type="entry name" value="ABC_transporter-like_ATP-bd"/>
</dbReference>
<evidence type="ECO:0000313" key="11">
    <source>
        <dbReference type="EMBL" id="TWS29197.1"/>
    </source>
</evidence>
<feature type="transmembrane region" description="Helical" evidence="8">
    <location>
        <begin position="211"/>
        <end position="229"/>
    </location>
</feature>
<dbReference type="PROSITE" id="PS00211">
    <property type="entry name" value="ABC_TRANSPORTER_1"/>
    <property type="match status" value="1"/>
</dbReference>
<feature type="compositionally biased region" description="Gly residues" evidence="7">
    <location>
        <begin position="392"/>
        <end position="402"/>
    </location>
</feature>
<accession>A0A5C5S1A0</accession>
<evidence type="ECO:0000256" key="6">
    <source>
        <dbReference type="ARBA" id="ARBA00023136"/>
    </source>
</evidence>
<evidence type="ECO:0000259" key="9">
    <source>
        <dbReference type="PROSITE" id="PS50893"/>
    </source>
</evidence>
<evidence type="ECO:0000256" key="2">
    <source>
        <dbReference type="ARBA" id="ARBA00022692"/>
    </source>
</evidence>
<evidence type="ECO:0000256" key="8">
    <source>
        <dbReference type="SAM" id="Phobius"/>
    </source>
</evidence>
<dbReference type="PANTHER" id="PTHR43394:SF1">
    <property type="entry name" value="ATP-BINDING CASSETTE SUB-FAMILY B MEMBER 10, MITOCHONDRIAL"/>
    <property type="match status" value="1"/>
</dbReference>
<dbReference type="GO" id="GO:0016887">
    <property type="term" value="F:ATP hydrolysis activity"/>
    <property type="evidence" value="ECO:0007669"/>
    <property type="project" value="InterPro"/>
</dbReference>
<keyword evidence="12" id="KW-1185">Reference proteome</keyword>
<dbReference type="SUPFAM" id="SSF90123">
    <property type="entry name" value="ABC transporter transmembrane region"/>
    <property type="match status" value="1"/>
</dbReference>
<feature type="domain" description="ABC transporter" evidence="9">
    <location>
        <begin position="413"/>
        <end position="624"/>
    </location>
</feature>
<keyword evidence="6 8" id="KW-0472">Membrane</keyword>
<keyword evidence="4 11" id="KW-0067">ATP-binding</keyword>
<comment type="subcellular location">
    <subcellularLocation>
        <location evidence="1">Cell membrane</location>
        <topology evidence="1">Multi-pass membrane protein</topology>
    </subcellularLocation>
</comment>
<dbReference type="InterPro" id="IPR003593">
    <property type="entry name" value="AAA+_ATPase"/>
</dbReference>
<evidence type="ECO:0000256" key="5">
    <source>
        <dbReference type="ARBA" id="ARBA00022989"/>
    </source>
</evidence>
<dbReference type="SUPFAM" id="SSF52540">
    <property type="entry name" value="P-loop containing nucleoside triphosphate hydrolases"/>
    <property type="match status" value="1"/>
</dbReference>
<feature type="region of interest" description="Disordered" evidence="7">
    <location>
        <begin position="376"/>
        <end position="402"/>
    </location>
</feature>
<dbReference type="CDD" id="cd07346">
    <property type="entry name" value="ABC_6TM_exporters"/>
    <property type="match status" value="1"/>
</dbReference>
<feature type="transmembrane region" description="Helical" evidence="8">
    <location>
        <begin position="181"/>
        <end position="205"/>
    </location>
</feature>
<dbReference type="GO" id="GO:0005886">
    <property type="term" value="C:plasma membrane"/>
    <property type="evidence" value="ECO:0007669"/>
    <property type="project" value="UniProtKB-SubCell"/>
</dbReference>
<dbReference type="PANTHER" id="PTHR43394">
    <property type="entry name" value="ATP-DEPENDENT PERMEASE MDL1, MITOCHONDRIAL"/>
    <property type="match status" value="1"/>
</dbReference>
<evidence type="ECO:0000256" key="7">
    <source>
        <dbReference type="SAM" id="MobiDB-lite"/>
    </source>
</evidence>
<organism evidence="11 12">
    <name type="scientific">Tsukamurella conjunctivitidis</name>
    <dbReference type="NCBI Taxonomy" id="2592068"/>
    <lineage>
        <taxon>Bacteria</taxon>
        <taxon>Bacillati</taxon>
        <taxon>Actinomycetota</taxon>
        <taxon>Actinomycetes</taxon>
        <taxon>Mycobacteriales</taxon>
        <taxon>Tsukamurellaceae</taxon>
        <taxon>Tsukamurella</taxon>
    </lineage>
</organism>
<dbReference type="SMART" id="SM00382">
    <property type="entry name" value="AAA"/>
    <property type="match status" value="1"/>
</dbReference>
<dbReference type="InterPro" id="IPR036640">
    <property type="entry name" value="ABC1_TM_sf"/>
</dbReference>
<dbReference type="GO" id="GO:0005524">
    <property type="term" value="F:ATP binding"/>
    <property type="evidence" value="ECO:0007669"/>
    <property type="project" value="UniProtKB-KW"/>
</dbReference>
<evidence type="ECO:0000256" key="4">
    <source>
        <dbReference type="ARBA" id="ARBA00022840"/>
    </source>
</evidence>
<feature type="transmembrane region" description="Helical" evidence="8">
    <location>
        <begin position="323"/>
        <end position="340"/>
    </location>
</feature>
<comment type="caution">
    <text evidence="11">The sequence shown here is derived from an EMBL/GenBank/DDBJ whole genome shotgun (WGS) entry which is preliminary data.</text>
</comment>
<keyword evidence="2 8" id="KW-0812">Transmembrane</keyword>
<dbReference type="Gene3D" id="3.40.50.300">
    <property type="entry name" value="P-loop containing nucleotide triphosphate hydrolases"/>
    <property type="match status" value="1"/>
</dbReference>
<dbReference type="Pfam" id="PF00005">
    <property type="entry name" value="ABC_tran"/>
    <property type="match status" value="1"/>
</dbReference>
<gene>
    <name evidence="11" type="ORF">FK530_10355</name>
</gene>
<reference evidence="11 12" key="1">
    <citation type="submission" date="2019-06" db="EMBL/GenBank/DDBJ databases">
        <title>Tsukamurella conjunctivitidis sp. nov., Tsukamurella assacharolytica sp. nov. and Tsukamurella sputae sp. nov. isolated from patients with conjunctivitis, bacteraemia (lymphoma) and respiratory infection (sputum) in Hong Kong.</title>
        <authorList>
            <person name="Teng J.L.L."/>
            <person name="Lee H.H."/>
            <person name="Fong J.Y.H."/>
            <person name="Fok K.M.N."/>
            <person name="Lau S.K.P."/>
            <person name="Woo P.C.Y."/>
        </authorList>
    </citation>
    <scope>NUCLEOTIDE SEQUENCE [LARGE SCALE GENOMIC DNA]</scope>
    <source>
        <strain evidence="11 12">HKU72</strain>
    </source>
</reference>
<evidence type="ECO:0000256" key="1">
    <source>
        <dbReference type="ARBA" id="ARBA00004651"/>
    </source>
</evidence>